<dbReference type="EMBL" id="CM056744">
    <property type="protein sequence ID" value="KAJ8666314.1"/>
    <property type="molecule type" value="Genomic_DNA"/>
</dbReference>
<keyword evidence="2" id="KW-1185">Reference proteome</keyword>
<accession>A0ACC2N5I2</accession>
<proteinExistence type="predicted"/>
<evidence type="ECO:0000313" key="1">
    <source>
        <dbReference type="EMBL" id="KAJ8666314.1"/>
    </source>
</evidence>
<name>A0ACC2N5I2_9HYME</name>
<sequence>MNQGYVEASSENLLRVDLDMLIMFLQENDCFSCPEVKNVKTVRSMRSSYGDLAVGYVQLLRKEHSCTLAARVCPEHKINSKTYTVVVVVDEESECIEKAECQDCAAPQGGCKHSVALIAWLYRKSQEPPPTSVECYWRKSLLAKVANTFKYTTMESMLSLDASKVQDNVAENDDFLHIDTSAMKRGRDLENGLLCEISKKLQKKYGGSGMRRTGFLMKKQYPVIVASPDGETDNAVVELKCPSKQ</sequence>
<reference evidence="1" key="1">
    <citation type="submission" date="2023-04" db="EMBL/GenBank/DDBJ databases">
        <title>A chromosome-level genome assembly of the parasitoid wasp Eretmocerus hayati.</title>
        <authorList>
            <person name="Zhong Y."/>
            <person name="Liu S."/>
            <person name="Liu Y."/>
        </authorList>
    </citation>
    <scope>NUCLEOTIDE SEQUENCE</scope>
    <source>
        <strain evidence="1">ZJU_SS_LIU_2023</strain>
    </source>
</reference>
<gene>
    <name evidence="1" type="ORF">QAD02_007976</name>
</gene>
<comment type="caution">
    <text evidence="1">The sequence shown here is derived from an EMBL/GenBank/DDBJ whole genome shotgun (WGS) entry which is preliminary data.</text>
</comment>
<evidence type="ECO:0000313" key="2">
    <source>
        <dbReference type="Proteomes" id="UP001239111"/>
    </source>
</evidence>
<dbReference type="Proteomes" id="UP001239111">
    <property type="component" value="Chromosome 4"/>
</dbReference>
<protein>
    <submittedName>
        <fullName evidence="1">Uncharacterized protein</fullName>
    </submittedName>
</protein>
<organism evidence="1 2">
    <name type="scientific">Eretmocerus hayati</name>
    <dbReference type="NCBI Taxonomy" id="131215"/>
    <lineage>
        <taxon>Eukaryota</taxon>
        <taxon>Metazoa</taxon>
        <taxon>Ecdysozoa</taxon>
        <taxon>Arthropoda</taxon>
        <taxon>Hexapoda</taxon>
        <taxon>Insecta</taxon>
        <taxon>Pterygota</taxon>
        <taxon>Neoptera</taxon>
        <taxon>Endopterygota</taxon>
        <taxon>Hymenoptera</taxon>
        <taxon>Apocrita</taxon>
        <taxon>Proctotrupomorpha</taxon>
        <taxon>Chalcidoidea</taxon>
        <taxon>Aphelinidae</taxon>
        <taxon>Aphelininae</taxon>
        <taxon>Eretmocerus</taxon>
    </lineage>
</organism>